<reference evidence="1 2" key="1">
    <citation type="submission" date="2023-10" db="EMBL/GenBank/DDBJ databases">
        <authorList>
            <person name="Venkata Ramana C."/>
            <person name="Sasikala C."/>
            <person name="Dhurka M."/>
        </authorList>
    </citation>
    <scope>NUCLEOTIDE SEQUENCE [LARGE SCALE GENOMIC DNA]</scope>
    <source>
        <strain evidence="1 2">KCTC 32151</strain>
    </source>
</reference>
<dbReference type="Proteomes" id="UP001185659">
    <property type="component" value="Unassembled WGS sequence"/>
</dbReference>
<dbReference type="EC" id="2.4.2.21" evidence="1"/>
<organism evidence="1 2">
    <name type="scientific">Nitratireductor aquimarinus</name>
    <dbReference type="NCBI Taxonomy" id="889300"/>
    <lineage>
        <taxon>Bacteria</taxon>
        <taxon>Pseudomonadati</taxon>
        <taxon>Pseudomonadota</taxon>
        <taxon>Alphaproteobacteria</taxon>
        <taxon>Hyphomicrobiales</taxon>
        <taxon>Phyllobacteriaceae</taxon>
        <taxon>Nitratireductor</taxon>
    </lineage>
</organism>
<dbReference type="RefSeq" id="WP_206552349.1">
    <property type="nucleotide sequence ID" value="NZ_JAWLIP010000001.1"/>
</dbReference>
<dbReference type="Gene3D" id="3.40.50.10210">
    <property type="match status" value="1"/>
</dbReference>
<keyword evidence="2" id="KW-1185">Reference proteome</keyword>
<dbReference type="Pfam" id="PF02277">
    <property type="entry name" value="DBI_PRT"/>
    <property type="match status" value="1"/>
</dbReference>
<dbReference type="PANTHER" id="PTHR43463">
    <property type="entry name" value="NICOTINATE-NUCLEOTIDE--DIMETHYLBENZIMIDAZOLE PHOSPHORIBOSYLTRANSFERASE"/>
    <property type="match status" value="1"/>
</dbReference>
<dbReference type="PANTHER" id="PTHR43463:SF1">
    <property type="entry name" value="NICOTINATE-NUCLEOTIDE--DIMETHYLBENZIMIDAZOLE PHOSPHORIBOSYLTRANSFERASE"/>
    <property type="match status" value="1"/>
</dbReference>
<keyword evidence="1" id="KW-0328">Glycosyltransferase</keyword>
<name>A0ABU4AEN2_9HYPH</name>
<proteinExistence type="predicted"/>
<gene>
    <name evidence="1" type="ORF">R2G56_00260</name>
</gene>
<evidence type="ECO:0000313" key="2">
    <source>
        <dbReference type="Proteomes" id="UP001185659"/>
    </source>
</evidence>
<sequence>MSFSGMPFDDVRSLLEQIEAPDDNAATAMAQAFDRAGYAGETLGRLRALGVWLARTRRRVPPLIGKSGVALYAATHGFATEDADDPLAAQRARVDAVAAGAAAVSHLCVANDLSLNVFDLALDLPADDIRKGASLDERSCAATIAFGMEATAEGVDLLCVGAVGAQARAAASALLTALFEGGADVVDGADRVIVEGALSFHAGQLADPLEALRRLGGRDIAALTGAILAARAQGIPVVLDGVPALAAAAVLYRLSPDMISHCVLAGAGSSLEMWAAEKLELTPLLDLGFSGEEGCAGAIAVGLVKSAAALAGGVAEVAKRLG</sequence>
<dbReference type="InterPro" id="IPR036087">
    <property type="entry name" value="Nict_dMeBzImd_PRibTrfase_sf"/>
</dbReference>
<dbReference type="InterPro" id="IPR003200">
    <property type="entry name" value="Nict_dMeBzImd_PRibTrfase"/>
</dbReference>
<keyword evidence="1" id="KW-0808">Transferase</keyword>
<evidence type="ECO:0000313" key="1">
    <source>
        <dbReference type="EMBL" id="MDV6224709.1"/>
    </source>
</evidence>
<accession>A0ABU4AEN2</accession>
<dbReference type="EMBL" id="JAWLIP010000001">
    <property type="protein sequence ID" value="MDV6224709.1"/>
    <property type="molecule type" value="Genomic_DNA"/>
</dbReference>
<protein>
    <submittedName>
        <fullName evidence="1">Nicotinate-nucleotide--dimethylbenzimidazole phosphoribosyltransferase</fullName>
        <ecNumber evidence="1">2.4.2.21</ecNumber>
    </submittedName>
</protein>
<comment type="caution">
    <text evidence="1">The sequence shown here is derived from an EMBL/GenBank/DDBJ whole genome shotgun (WGS) entry which is preliminary data.</text>
</comment>
<dbReference type="SUPFAM" id="SSF52733">
    <property type="entry name" value="Nicotinate mononucleotide:5,6-dimethylbenzimidazole phosphoribosyltransferase (CobT)"/>
    <property type="match status" value="1"/>
</dbReference>
<dbReference type="GO" id="GO:0008939">
    <property type="term" value="F:nicotinate-nucleotide-dimethylbenzimidazole phosphoribosyltransferase activity"/>
    <property type="evidence" value="ECO:0007669"/>
    <property type="project" value="UniProtKB-EC"/>
</dbReference>